<dbReference type="Pfam" id="PF00196">
    <property type="entry name" value="GerE"/>
    <property type="match status" value="1"/>
</dbReference>
<organism evidence="9 10">
    <name type="scientific">Alkalihalobacterium chitinilyticum</name>
    <dbReference type="NCBI Taxonomy" id="2980103"/>
    <lineage>
        <taxon>Bacteria</taxon>
        <taxon>Bacillati</taxon>
        <taxon>Bacillota</taxon>
        <taxon>Bacilli</taxon>
        <taxon>Bacillales</taxon>
        <taxon>Bacillaceae</taxon>
        <taxon>Alkalihalobacterium</taxon>
    </lineage>
</organism>
<keyword evidence="2 6" id="KW-0597">Phosphoprotein</keyword>
<evidence type="ECO:0000259" key="8">
    <source>
        <dbReference type="PROSITE" id="PS50110"/>
    </source>
</evidence>
<dbReference type="InterPro" id="IPR011006">
    <property type="entry name" value="CheY-like_superfamily"/>
</dbReference>
<evidence type="ECO:0000256" key="3">
    <source>
        <dbReference type="ARBA" id="ARBA00023015"/>
    </source>
</evidence>
<dbReference type="CDD" id="cd17535">
    <property type="entry name" value="REC_NarL-like"/>
    <property type="match status" value="1"/>
</dbReference>
<dbReference type="RefSeq" id="WP_275118622.1">
    <property type="nucleotide sequence ID" value="NZ_JAOTPO010000007.1"/>
</dbReference>
<dbReference type="InterPro" id="IPR000792">
    <property type="entry name" value="Tscrpt_reg_LuxR_C"/>
</dbReference>
<dbReference type="PROSITE" id="PS50043">
    <property type="entry name" value="HTH_LUXR_2"/>
    <property type="match status" value="1"/>
</dbReference>
<name>A0ABT5VEW7_9BACI</name>
<evidence type="ECO:0000313" key="9">
    <source>
        <dbReference type="EMBL" id="MDE5414004.1"/>
    </source>
</evidence>
<dbReference type="SMART" id="SM00421">
    <property type="entry name" value="HTH_LUXR"/>
    <property type="match status" value="1"/>
</dbReference>
<gene>
    <name evidence="9" type="ORF">N7Z68_11490</name>
</gene>
<proteinExistence type="predicted"/>
<dbReference type="PRINTS" id="PR00038">
    <property type="entry name" value="HTHLUXR"/>
</dbReference>
<dbReference type="CDD" id="cd06170">
    <property type="entry name" value="LuxR_C_like"/>
    <property type="match status" value="1"/>
</dbReference>
<sequence>MITILVVDDHSIVGEGTKTLLESEPDFRVDFFGSSTEAINIIREKKHDVYLLDLDMPEISGILLTKEILNKNSEAKVLIYTGHDLSSHFNYLVQEGVSGFVSKSSSTQQLIRTIRGIIDGQAVIPLELLYELRRTQNNKYTEIGRGINLTEKEEEILMKVAEGLTNEKIAEDIFMSRRTVERHLTNIFKKLNVSSRVEVIAKARLLGMIPEVIR</sequence>
<feature type="domain" description="Response regulatory" evidence="8">
    <location>
        <begin position="3"/>
        <end position="118"/>
    </location>
</feature>
<evidence type="ECO:0000256" key="5">
    <source>
        <dbReference type="ARBA" id="ARBA00023163"/>
    </source>
</evidence>
<dbReference type="InterPro" id="IPR039420">
    <property type="entry name" value="WalR-like"/>
</dbReference>
<feature type="modified residue" description="4-aspartylphosphate" evidence="6">
    <location>
        <position position="53"/>
    </location>
</feature>
<feature type="domain" description="HTH luxR-type" evidence="7">
    <location>
        <begin position="142"/>
        <end position="207"/>
    </location>
</feature>
<evidence type="ECO:0000256" key="1">
    <source>
        <dbReference type="ARBA" id="ARBA00004496"/>
    </source>
</evidence>
<evidence type="ECO:0000259" key="7">
    <source>
        <dbReference type="PROSITE" id="PS50043"/>
    </source>
</evidence>
<evidence type="ECO:0000256" key="2">
    <source>
        <dbReference type="ARBA" id="ARBA00022553"/>
    </source>
</evidence>
<evidence type="ECO:0000256" key="4">
    <source>
        <dbReference type="ARBA" id="ARBA00023125"/>
    </source>
</evidence>
<dbReference type="Pfam" id="PF00072">
    <property type="entry name" value="Response_reg"/>
    <property type="match status" value="1"/>
</dbReference>
<dbReference type="InterPro" id="IPR058245">
    <property type="entry name" value="NreC/VraR/RcsB-like_REC"/>
</dbReference>
<dbReference type="Gene3D" id="3.40.50.2300">
    <property type="match status" value="1"/>
</dbReference>
<reference evidence="9" key="1">
    <citation type="submission" date="2024-05" db="EMBL/GenBank/DDBJ databases">
        <title>Alkalihalobacillus sp. strain MEB203 novel alkaliphilic bacterium from Lonar Lake, India.</title>
        <authorList>
            <person name="Joshi A."/>
            <person name="Thite S."/>
            <person name="Mengade P."/>
        </authorList>
    </citation>
    <scope>NUCLEOTIDE SEQUENCE</scope>
    <source>
        <strain evidence="9">MEB 203</strain>
    </source>
</reference>
<dbReference type="PROSITE" id="PS50110">
    <property type="entry name" value="RESPONSE_REGULATORY"/>
    <property type="match status" value="1"/>
</dbReference>
<comment type="subcellular location">
    <subcellularLocation>
        <location evidence="1">Cytoplasm</location>
    </subcellularLocation>
</comment>
<dbReference type="SUPFAM" id="SSF52172">
    <property type="entry name" value="CheY-like"/>
    <property type="match status" value="1"/>
</dbReference>
<dbReference type="Proteomes" id="UP001148125">
    <property type="component" value="Unassembled WGS sequence"/>
</dbReference>
<dbReference type="SUPFAM" id="SSF46894">
    <property type="entry name" value="C-terminal effector domain of the bipartite response regulators"/>
    <property type="match status" value="1"/>
</dbReference>
<dbReference type="InterPro" id="IPR001789">
    <property type="entry name" value="Sig_transdc_resp-reg_receiver"/>
</dbReference>
<dbReference type="SMART" id="SM00448">
    <property type="entry name" value="REC"/>
    <property type="match status" value="1"/>
</dbReference>
<keyword evidence="5" id="KW-0804">Transcription</keyword>
<comment type="caution">
    <text evidence="9">The sequence shown here is derived from an EMBL/GenBank/DDBJ whole genome shotgun (WGS) entry which is preliminary data.</text>
</comment>
<dbReference type="EMBL" id="JAOTPO010000007">
    <property type="protein sequence ID" value="MDE5414004.1"/>
    <property type="molecule type" value="Genomic_DNA"/>
</dbReference>
<dbReference type="PANTHER" id="PTHR43214">
    <property type="entry name" value="TWO-COMPONENT RESPONSE REGULATOR"/>
    <property type="match status" value="1"/>
</dbReference>
<keyword evidence="4" id="KW-0238">DNA-binding</keyword>
<keyword evidence="10" id="KW-1185">Reference proteome</keyword>
<protein>
    <submittedName>
        <fullName evidence="9">Response regulator transcription factor</fullName>
    </submittedName>
</protein>
<dbReference type="PROSITE" id="PS00622">
    <property type="entry name" value="HTH_LUXR_1"/>
    <property type="match status" value="1"/>
</dbReference>
<evidence type="ECO:0000256" key="6">
    <source>
        <dbReference type="PROSITE-ProRule" id="PRU00169"/>
    </source>
</evidence>
<keyword evidence="3" id="KW-0805">Transcription regulation</keyword>
<evidence type="ECO:0000313" key="10">
    <source>
        <dbReference type="Proteomes" id="UP001148125"/>
    </source>
</evidence>
<dbReference type="PANTHER" id="PTHR43214:SF1">
    <property type="entry name" value="TRANSCRIPTIONAL REGULATORY PROTEIN COMA"/>
    <property type="match status" value="1"/>
</dbReference>
<dbReference type="InterPro" id="IPR016032">
    <property type="entry name" value="Sig_transdc_resp-reg_C-effctor"/>
</dbReference>
<accession>A0ABT5VEW7</accession>